<dbReference type="CDD" id="cd06270">
    <property type="entry name" value="PBP1_GalS-like"/>
    <property type="match status" value="1"/>
</dbReference>
<feature type="domain" description="HTH lacI-type" evidence="4">
    <location>
        <begin position="2"/>
        <end position="56"/>
    </location>
</feature>
<dbReference type="InterPro" id="IPR028082">
    <property type="entry name" value="Peripla_BP_I"/>
</dbReference>
<keyword evidence="3" id="KW-0804">Transcription</keyword>
<dbReference type="PANTHER" id="PTHR30146">
    <property type="entry name" value="LACI-RELATED TRANSCRIPTIONAL REPRESSOR"/>
    <property type="match status" value="1"/>
</dbReference>
<dbReference type="Pfam" id="PF13377">
    <property type="entry name" value="Peripla_BP_3"/>
    <property type="match status" value="1"/>
</dbReference>
<dbReference type="PRINTS" id="PR00036">
    <property type="entry name" value="HTHLACI"/>
</dbReference>
<keyword evidence="2" id="KW-0238">DNA-binding</keyword>
<keyword evidence="1" id="KW-0805">Transcription regulation</keyword>
<dbReference type="Gene3D" id="1.10.260.40">
    <property type="entry name" value="lambda repressor-like DNA-binding domains"/>
    <property type="match status" value="1"/>
</dbReference>
<protein>
    <recommendedName>
        <fullName evidence="4">HTH lacI-type domain-containing protein</fullName>
    </recommendedName>
</protein>
<dbReference type="SUPFAM" id="SSF53822">
    <property type="entry name" value="Periplasmic binding protein-like I"/>
    <property type="match status" value="1"/>
</dbReference>
<dbReference type="AlphaFoldDB" id="A0A1J0VGA8"/>
<dbReference type="PROSITE" id="PS50932">
    <property type="entry name" value="HTH_LACI_2"/>
    <property type="match status" value="1"/>
</dbReference>
<evidence type="ECO:0000313" key="6">
    <source>
        <dbReference type="Proteomes" id="UP000181985"/>
    </source>
</evidence>
<dbReference type="Pfam" id="PF00356">
    <property type="entry name" value="LacI"/>
    <property type="match status" value="1"/>
</dbReference>
<dbReference type="EMBL" id="CP018139">
    <property type="protein sequence ID" value="APE31047.1"/>
    <property type="molecule type" value="Genomic_DNA"/>
</dbReference>
<evidence type="ECO:0000256" key="3">
    <source>
        <dbReference type="ARBA" id="ARBA00023163"/>
    </source>
</evidence>
<dbReference type="GO" id="GO:0003700">
    <property type="term" value="F:DNA-binding transcription factor activity"/>
    <property type="evidence" value="ECO:0007669"/>
    <property type="project" value="TreeGrafter"/>
</dbReference>
<sequence length="331" mass="36063">MSTIKEVASLAGVSPATVSRVMNGEVPVAEQTLRRVEDAMQRLGYRPNSFARSLASNRSDCIGLVISHLAGPFMGTLMVNLEEALRLRNKSLLVASGHNELIREQESIDFLMSRRCDGLLVQSDRLHDDALVALAAQIPLVIINRQVPGLEGQCSYVDNRQGGYLATRHLIEQGHRHIACISGPRWKQDATQRLAGYHQAMEEAGLSVPDAAVVEGTWQESSGREAVDILRRRGLPFTALAVGNDDMAIGAMLHLKELGLRVPEDVSLVGFDDEVYAHYVTPGLTSVHVPVDRMAQSAGSRVISMVDHAPWEGPLCFSTHLVERGTVAPPP</sequence>
<dbReference type="GO" id="GO:0000976">
    <property type="term" value="F:transcription cis-regulatory region binding"/>
    <property type="evidence" value="ECO:0007669"/>
    <property type="project" value="TreeGrafter"/>
</dbReference>
<proteinExistence type="predicted"/>
<dbReference type="InterPro" id="IPR046335">
    <property type="entry name" value="LacI/GalR-like_sensor"/>
</dbReference>
<evidence type="ECO:0000256" key="2">
    <source>
        <dbReference type="ARBA" id="ARBA00023125"/>
    </source>
</evidence>
<dbReference type="PANTHER" id="PTHR30146:SF109">
    <property type="entry name" value="HTH-TYPE TRANSCRIPTIONAL REGULATOR GALS"/>
    <property type="match status" value="1"/>
</dbReference>
<dbReference type="InterPro" id="IPR010982">
    <property type="entry name" value="Lambda_DNA-bd_dom_sf"/>
</dbReference>
<evidence type="ECO:0000259" key="4">
    <source>
        <dbReference type="PROSITE" id="PS50932"/>
    </source>
</evidence>
<name>A0A1J0VGA8_9GAMM</name>
<keyword evidence="6" id="KW-1185">Reference proteome</keyword>
<dbReference type="SUPFAM" id="SSF47413">
    <property type="entry name" value="lambda repressor-like DNA-binding domains"/>
    <property type="match status" value="1"/>
</dbReference>
<accession>A0A1J0VGA8</accession>
<dbReference type="CDD" id="cd01392">
    <property type="entry name" value="HTH_LacI"/>
    <property type="match status" value="1"/>
</dbReference>
<dbReference type="Proteomes" id="UP000181985">
    <property type="component" value="Chromosome"/>
</dbReference>
<dbReference type="PROSITE" id="PS00356">
    <property type="entry name" value="HTH_LACI_1"/>
    <property type="match status" value="1"/>
</dbReference>
<evidence type="ECO:0000313" key="5">
    <source>
        <dbReference type="EMBL" id="APE31047.1"/>
    </source>
</evidence>
<gene>
    <name evidence="5" type="ORF">BOX17_08845</name>
</gene>
<dbReference type="RefSeq" id="WP_071943723.1">
    <property type="nucleotide sequence ID" value="NZ_CP018139.1"/>
</dbReference>
<reference evidence="6" key="1">
    <citation type="submission" date="2016-11" db="EMBL/GenBank/DDBJ databases">
        <title>Halolamina sediminis sp. nov., an extremely halophilic archaeon isolated from solar salt.</title>
        <authorList>
            <person name="Koh H.-W."/>
            <person name="Rani S."/>
            <person name="Park S.-J."/>
        </authorList>
    </citation>
    <scope>NUCLEOTIDE SEQUENCE [LARGE SCALE GENOMIC DNA]</scope>
    <source>
        <strain evidence="6">Hb3</strain>
    </source>
</reference>
<dbReference type="KEGG" id="hsi:BOX17_08845"/>
<dbReference type="SMART" id="SM00354">
    <property type="entry name" value="HTH_LACI"/>
    <property type="match status" value="1"/>
</dbReference>
<evidence type="ECO:0000256" key="1">
    <source>
        <dbReference type="ARBA" id="ARBA00023015"/>
    </source>
</evidence>
<dbReference type="InterPro" id="IPR000843">
    <property type="entry name" value="HTH_LacI"/>
</dbReference>
<dbReference type="OrthoDB" id="6619319at2"/>
<dbReference type="Gene3D" id="3.40.50.2300">
    <property type="match status" value="2"/>
</dbReference>
<organism evidence="5 6">
    <name type="scientific">Halomonas aestuarii</name>
    <dbReference type="NCBI Taxonomy" id="1897729"/>
    <lineage>
        <taxon>Bacteria</taxon>
        <taxon>Pseudomonadati</taxon>
        <taxon>Pseudomonadota</taxon>
        <taxon>Gammaproteobacteria</taxon>
        <taxon>Oceanospirillales</taxon>
        <taxon>Halomonadaceae</taxon>
        <taxon>Halomonas</taxon>
    </lineage>
</organism>